<feature type="transmembrane region" description="Helical" evidence="10">
    <location>
        <begin position="58"/>
        <end position="79"/>
    </location>
</feature>
<dbReference type="SUPFAM" id="SSF103481">
    <property type="entry name" value="Multidrug resistance efflux transporter EmrE"/>
    <property type="match status" value="1"/>
</dbReference>
<dbReference type="KEGG" id="psl:Psta_3354"/>
<dbReference type="EMBL" id="CP001848">
    <property type="protein sequence ID" value="ADB18018.1"/>
    <property type="molecule type" value="Genomic_DNA"/>
</dbReference>
<evidence type="ECO:0000313" key="11">
    <source>
        <dbReference type="EMBL" id="ADB18018.1"/>
    </source>
</evidence>
<accession>D2QXU1</accession>
<organism evidence="11 12">
    <name type="scientific">Pirellula staleyi (strain ATCC 27377 / DSM 6068 / ICPB 4128)</name>
    <name type="common">Pirella staleyi</name>
    <dbReference type="NCBI Taxonomy" id="530564"/>
    <lineage>
        <taxon>Bacteria</taxon>
        <taxon>Pseudomonadati</taxon>
        <taxon>Planctomycetota</taxon>
        <taxon>Planctomycetia</taxon>
        <taxon>Pirellulales</taxon>
        <taxon>Pirellulaceae</taxon>
        <taxon>Pirellula</taxon>
    </lineage>
</organism>
<evidence type="ECO:0000256" key="1">
    <source>
        <dbReference type="ARBA" id="ARBA00004651"/>
    </source>
</evidence>
<evidence type="ECO:0000256" key="9">
    <source>
        <dbReference type="RuleBase" id="RU003942"/>
    </source>
</evidence>
<dbReference type="GO" id="GO:0022857">
    <property type="term" value="F:transmembrane transporter activity"/>
    <property type="evidence" value="ECO:0007669"/>
    <property type="project" value="InterPro"/>
</dbReference>
<dbReference type="HOGENOM" id="CLU_133067_1_3_0"/>
<feature type="transmembrane region" description="Helical" evidence="10">
    <location>
        <begin position="27"/>
        <end position="46"/>
    </location>
</feature>
<dbReference type="eggNOG" id="COG2076">
    <property type="taxonomic scope" value="Bacteria"/>
</dbReference>
<evidence type="ECO:0000256" key="10">
    <source>
        <dbReference type="SAM" id="Phobius"/>
    </source>
</evidence>
<gene>
    <name evidence="11" type="ordered locus">Psta_3354</name>
</gene>
<evidence type="ECO:0000256" key="3">
    <source>
        <dbReference type="ARBA" id="ARBA00022475"/>
    </source>
</evidence>
<dbReference type="AlphaFoldDB" id="D2QXU1"/>
<keyword evidence="3" id="KW-1003">Cell membrane</keyword>
<keyword evidence="2" id="KW-0813">Transport</keyword>
<evidence type="ECO:0000256" key="4">
    <source>
        <dbReference type="ARBA" id="ARBA00022692"/>
    </source>
</evidence>
<evidence type="ECO:0000256" key="2">
    <source>
        <dbReference type="ARBA" id="ARBA00022448"/>
    </source>
</evidence>
<dbReference type="FunFam" id="1.10.3730.20:FF:000001">
    <property type="entry name" value="Quaternary ammonium compound resistance transporter SugE"/>
    <property type="match status" value="1"/>
</dbReference>
<dbReference type="Proteomes" id="UP000001887">
    <property type="component" value="Chromosome"/>
</dbReference>
<sequence length="107" mass="11255">MGWLLLVIAGLLEIGFTTMMKLSHGFTHVWPTLGFLFFAILSFVVLNRALSAGIPLGTAYAVWTGIGACGTAVVGMIFFGDPISAARIILLCTLVGSVIGLKMVSAH</sequence>
<protein>
    <recommendedName>
        <fullName evidence="8">Guanidinium exporter</fullName>
    </recommendedName>
</protein>
<reference evidence="11 12" key="1">
    <citation type="journal article" date="2009" name="Stand. Genomic Sci.">
        <title>Complete genome sequence of Pirellula staleyi type strain (ATCC 27377).</title>
        <authorList>
            <person name="Clum A."/>
            <person name="Tindall B.J."/>
            <person name="Sikorski J."/>
            <person name="Ivanova N."/>
            <person name="Mavrommatis K."/>
            <person name="Lucas S."/>
            <person name="Glavina del Rio T."/>
            <person name="Nolan M."/>
            <person name="Chen F."/>
            <person name="Tice H."/>
            <person name="Pitluck S."/>
            <person name="Cheng J.F."/>
            <person name="Chertkov O."/>
            <person name="Brettin T."/>
            <person name="Han C."/>
            <person name="Detter J.C."/>
            <person name="Kuske C."/>
            <person name="Bruce D."/>
            <person name="Goodwin L."/>
            <person name="Ovchinikova G."/>
            <person name="Pati A."/>
            <person name="Mikhailova N."/>
            <person name="Chen A."/>
            <person name="Palaniappan K."/>
            <person name="Land M."/>
            <person name="Hauser L."/>
            <person name="Chang Y.J."/>
            <person name="Jeffries C.D."/>
            <person name="Chain P."/>
            <person name="Rohde M."/>
            <person name="Goker M."/>
            <person name="Bristow J."/>
            <person name="Eisen J.A."/>
            <person name="Markowitz V."/>
            <person name="Hugenholtz P."/>
            <person name="Kyrpides N.C."/>
            <person name="Klenk H.P."/>
            <person name="Lapidus A."/>
        </authorList>
    </citation>
    <scope>NUCLEOTIDE SEQUENCE [LARGE SCALE GENOMIC DNA]</scope>
    <source>
        <strain evidence="12">ATCC 27377 / DSM 6068 / ICPB 4128</strain>
    </source>
</reference>
<dbReference type="Pfam" id="PF00893">
    <property type="entry name" value="Multi_Drug_Res"/>
    <property type="match status" value="1"/>
</dbReference>
<dbReference type="InterPro" id="IPR045324">
    <property type="entry name" value="Small_multidrug_res"/>
</dbReference>
<keyword evidence="12" id="KW-1185">Reference proteome</keyword>
<dbReference type="InterPro" id="IPR000390">
    <property type="entry name" value="Small_drug/metabolite_transptr"/>
</dbReference>
<dbReference type="InterPro" id="IPR037185">
    <property type="entry name" value="EmrE-like"/>
</dbReference>
<comment type="similarity">
    <text evidence="7">Belongs to the drug/metabolite transporter (DMT) superfamily. Small multidrug resistance (SMR) (TC 2.A.7.1) family. Gdx/SugE subfamily.</text>
</comment>
<dbReference type="PANTHER" id="PTHR30561">
    <property type="entry name" value="SMR FAMILY PROTON-DEPENDENT DRUG EFFLUX TRANSPORTER SUGE"/>
    <property type="match status" value="1"/>
</dbReference>
<keyword evidence="6 10" id="KW-0472">Membrane</keyword>
<name>D2QXU1_PIRSD</name>
<evidence type="ECO:0000256" key="6">
    <source>
        <dbReference type="ARBA" id="ARBA00023136"/>
    </source>
</evidence>
<proteinExistence type="inferred from homology"/>
<dbReference type="Gene3D" id="1.10.3730.20">
    <property type="match status" value="1"/>
</dbReference>
<dbReference type="OrthoDB" id="21828at2"/>
<evidence type="ECO:0000256" key="7">
    <source>
        <dbReference type="ARBA" id="ARBA00038151"/>
    </source>
</evidence>
<evidence type="ECO:0000256" key="8">
    <source>
        <dbReference type="ARBA" id="ARBA00039168"/>
    </source>
</evidence>
<evidence type="ECO:0000313" key="12">
    <source>
        <dbReference type="Proteomes" id="UP000001887"/>
    </source>
</evidence>
<keyword evidence="4 9" id="KW-0812">Transmembrane</keyword>
<dbReference type="PANTHER" id="PTHR30561:SF0">
    <property type="entry name" value="GUANIDINIUM EXPORTER"/>
    <property type="match status" value="1"/>
</dbReference>
<dbReference type="GO" id="GO:1990961">
    <property type="term" value="P:xenobiotic detoxification by transmembrane export across the plasma membrane"/>
    <property type="evidence" value="ECO:0007669"/>
    <property type="project" value="UniProtKB-ARBA"/>
</dbReference>
<feature type="transmembrane region" description="Helical" evidence="10">
    <location>
        <begin position="85"/>
        <end position="104"/>
    </location>
</feature>
<dbReference type="GO" id="GO:0005886">
    <property type="term" value="C:plasma membrane"/>
    <property type="evidence" value="ECO:0007669"/>
    <property type="project" value="UniProtKB-SubCell"/>
</dbReference>
<evidence type="ECO:0000256" key="5">
    <source>
        <dbReference type="ARBA" id="ARBA00022989"/>
    </source>
</evidence>
<dbReference type="STRING" id="530564.Psta_3354"/>
<keyword evidence="5 10" id="KW-1133">Transmembrane helix</keyword>
<comment type="subcellular location">
    <subcellularLocation>
        <location evidence="1 9">Cell membrane</location>
        <topology evidence="1 9">Multi-pass membrane protein</topology>
    </subcellularLocation>
</comment>